<proteinExistence type="predicted"/>
<protein>
    <submittedName>
        <fullName evidence="2">Uncharacterized protein</fullName>
    </submittedName>
</protein>
<evidence type="ECO:0000313" key="2">
    <source>
        <dbReference type="EMBL" id="MBB3877590.1"/>
    </source>
</evidence>
<dbReference type="RefSeq" id="WP_244305322.1">
    <property type="nucleotide sequence ID" value="NZ_JACIDB010000033.1"/>
</dbReference>
<name>A0AAW3TWT2_9SPHN</name>
<reference evidence="2 3" key="1">
    <citation type="submission" date="2020-08" db="EMBL/GenBank/DDBJ databases">
        <title>Genomic Encyclopedia of Type Strains, Phase IV (KMG-IV): sequencing the most valuable type-strain genomes for metagenomic binning, comparative biology and taxonomic classification.</title>
        <authorList>
            <person name="Goeker M."/>
        </authorList>
    </citation>
    <scope>NUCLEOTIDE SEQUENCE [LARGE SCALE GENOMIC DNA]</scope>
    <source>
        <strain evidence="2 3">DSM 15581</strain>
    </source>
</reference>
<sequence>MAKSEKGSKRAERVESDGTALNTSVESSARDQVAEALTKATADSYTCMPRPSGFIGTSRVPASTVCTT</sequence>
<dbReference type="AlphaFoldDB" id="A0AAW3TWT2"/>
<gene>
    <name evidence="2" type="ORF">GGR47_003864</name>
</gene>
<dbReference type="EMBL" id="JACIDB010000033">
    <property type="protein sequence ID" value="MBB3877590.1"/>
    <property type="molecule type" value="Genomic_DNA"/>
</dbReference>
<feature type="region of interest" description="Disordered" evidence="1">
    <location>
        <begin position="1"/>
        <end position="30"/>
    </location>
</feature>
<keyword evidence="3" id="KW-1185">Reference proteome</keyword>
<accession>A0AAW3TWT2</accession>
<organism evidence="2 3">
    <name type="scientific">Sphingomonas aquatilis</name>
    <dbReference type="NCBI Taxonomy" id="93063"/>
    <lineage>
        <taxon>Bacteria</taxon>
        <taxon>Pseudomonadati</taxon>
        <taxon>Pseudomonadota</taxon>
        <taxon>Alphaproteobacteria</taxon>
        <taxon>Sphingomonadales</taxon>
        <taxon>Sphingomonadaceae</taxon>
        <taxon>Sphingomonas</taxon>
    </lineage>
</organism>
<feature type="compositionally biased region" description="Basic and acidic residues" evidence="1">
    <location>
        <begin position="1"/>
        <end position="16"/>
    </location>
</feature>
<evidence type="ECO:0000256" key="1">
    <source>
        <dbReference type="SAM" id="MobiDB-lite"/>
    </source>
</evidence>
<evidence type="ECO:0000313" key="3">
    <source>
        <dbReference type="Proteomes" id="UP000528945"/>
    </source>
</evidence>
<comment type="caution">
    <text evidence="2">The sequence shown here is derived from an EMBL/GenBank/DDBJ whole genome shotgun (WGS) entry which is preliminary data.</text>
</comment>
<dbReference type="Proteomes" id="UP000528945">
    <property type="component" value="Unassembled WGS sequence"/>
</dbReference>